<dbReference type="PROSITE" id="PS51733">
    <property type="entry name" value="BPL_LPL_CATALYTIC"/>
    <property type="match status" value="1"/>
</dbReference>
<feature type="binding site" evidence="2">
    <location>
        <position position="185"/>
    </location>
    <ligand>
        <name>biotin</name>
        <dbReference type="ChEBI" id="CHEBI:57586"/>
    </ligand>
</feature>
<dbReference type="HAMAP" id="MF_00978">
    <property type="entry name" value="Bifunct_BirA"/>
    <property type="match status" value="1"/>
</dbReference>
<keyword evidence="2" id="KW-0092">Biotin</keyword>
<proteinExistence type="inferred from homology"/>
<dbReference type="InterPro" id="IPR004408">
    <property type="entry name" value="Biotin_CoA_COase_ligase"/>
</dbReference>
<dbReference type="InterPro" id="IPR036390">
    <property type="entry name" value="WH_DNA-bd_sf"/>
</dbReference>
<comment type="caution">
    <text evidence="4">The sequence shown here is derived from an EMBL/GenBank/DDBJ whole genome shotgun (WGS) entry which is preliminary data.</text>
</comment>
<keyword evidence="2" id="KW-0547">Nucleotide-binding</keyword>
<dbReference type="SUPFAM" id="SSF46785">
    <property type="entry name" value="Winged helix' DNA-binding domain"/>
    <property type="match status" value="1"/>
</dbReference>
<feature type="binding site" evidence="2">
    <location>
        <begin position="90"/>
        <end position="92"/>
    </location>
    <ligand>
        <name>biotin</name>
        <dbReference type="ChEBI" id="CHEBI:57586"/>
    </ligand>
</feature>
<feature type="domain" description="BPL/LPL catalytic" evidence="3">
    <location>
        <begin position="77"/>
        <end position="255"/>
    </location>
</feature>
<keyword evidence="5" id="KW-1185">Reference proteome</keyword>
<dbReference type="InterPro" id="IPR036388">
    <property type="entry name" value="WH-like_DNA-bd_sf"/>
</dbReference>
<dbReference type="NCBIfam" id="TIGR00121">
    <property type="entry name" value="birA_ligase"/>
    <property type="match status" value="1"/>
</dbReference>
<dbReference type="SUPFAM" id="SSF55681">
    <property type="entry name" value="Class II aaRS and biotin synthetases"/>
    <property type="match status" value="1"/>
</dbReference>
<dbReference type="Proteomes" id="UP001158045">
    <property type="component" value="Unassembled WGS sequence"/>
</dbReference>
<dbReference type="Gene3D" id="3.30.930.10">
    <property type="entry name" value="Bira Bifunctional Protein, Domain 2"/>
    <property type="match status" value="1"/>
</dbReference>
<dbReference type="InterPro" id="IPR045864">
    <property type="entry name" value="aa-tRNA-synth_II/BPL/LPL"/>
</dbReference>
<reference evidence="4 5" key="1">
    <citation type="submission" date="2023-04" db="EMBL/GenBank/DDBJ databases">
        <title>Fusibacter bizertensis strain WBS, isolated from littoral bottom sediments of the Arctic seas - biochemical and genomic analysis.</title>
        <authorList>
            <person name="Brioukhanov A.L."/>
        </authorList>
    </citation>
    <scope>NUCLEOTIDE SEQUENCE [LARGE SCALE GENOMIC DNA]</scope>
    <source>
        <strain evidence="4 5">WBS</strain>
    </source>
</reference>
<dbReference type="RefSeq" id="WP_281095557.1">
    <property type="nucleotide sequence ID" value="NZ_JARYZI010000014.1"/>
</dbReference>
<feature type="DNA-binding region" description="H-T-H motif" evidence="2">
    <location>
        <begin position="19"/>
        <end position="38"/>
    </location>
</feature>
<dbReference type="Pfam" id="PF03099">
    <property type="entry name" value="BPL_LplA_LipB"/>
    <property type="match status" value="1"/>
</dbReference>
<dbReference type="EMBL" id="JARYZI010000014">
    <property type="protein sequence ID" value="MDH8679662.1"/>
    <property type="molecule type" value="Genomic_DNA"/>
</dbReference>
<comment type="similarity">
    <text evidence="2">Belongs to the biotin--protein ligase family.</text>
</comment>
<keyword evidence="2" id="KW-0805">Transcription regulation</keyword>
<dbReference type="PANTHER" id="PTHR12835:SF5">
    <property type="entry name" value="BIOTIN--PROTEIN LIGASE"/>
    <property type="match status" value="1"/>
</dbReference>
<gene>
    <name evidence="2" type="primary">birA</name>
    <name evidence="4" type="ORF">QE109_16000</name>
</gene>
<dbReference type="InterPro" id="IPR004143">
    <property type="entry name" value="BPL_LPL_catalytic"/>
</dbReference>
<keyword evidence="2" id="KW-0804">Transcription</keyword>
<feature type="binding site" evidence="2">
    <location>
        <position position="114"/>
    </location>
    <ligand>
        <name>biotin</name>
        <dbReference type="ChEBI" id="CHEBI:57586"/>
    </ligand>
</feature>
<dbReference type="Pfam" id="PF08279">
    <property type="entry name" value="HTH_11"/>
    <property type="match status" value="1"/>
</dbReference>
<dbReference type="EC" id="6.3.4.15" evidence="2"/>
<dbReference type="CDD" id="cd16442">
    <property type="entry name" value="BPL"/>
    <property type="match status" value="1"/>
</dbReference>
<dbReference type="GO" id="GO:0004077">
    <property type="term" value="F:biotin--[biotin carboxyl-carrier protein] ligase activity"/>
    <property type="evidence" value="ECO:0007669"/>
    <property type="project" value="UniProtKB-EC"/>
</dbReference>
<keyword evidence="2" id="KW-0067">ATP-binding</keyword>
<comment type="catalytic activity">
    <reaction evidence="2">
        <text>biotin + L-lysyl-[protein] + ATP = N(6)-biotinyl-L-lysyl-[protein] + AMP + diphosphate + H(+)</text>
        <dbReference type="Rhea" id="RHEA:11756"/>
        <dbReference type="Rhea" id="RHEA-COMP:9752"/>
        <dbReference type="Rhea" id="RHEA-COMP:10505"/>
        <dbReference type="ChEBI" id="CHEBI:15378"/>
        <dbReference type="ChEBI" id="CHEBI:29969"/>
        <dbReference type="ChEBI" id="CHEBI:30616"/>
        <dbReference type="ChEBI" id="CHEBI:33019"/>
        <dbReference type="ChEBI" id="CHEBI:57586"/>
        <dbReference type="ChEBI" id="CHEBI:83144"/>
        <dbReference type="ChEBI" id="CHEBI:456215"/>
        <dbReference type="EC" id="6.3.4.15"/>
    </reaction>
</comment>
<accession>A0ABT6NH08</accession>
<evidence type="ECO:0000256" key="2">
    <source>
        <dbReference type="HAMAP-Rule" id="MF_00978"/>
    </source>
</evidence>
<organism evidence="4 5">
    <name type="scientific">Fusibacter bizertensis</name>
    <dbReference type="NCBI Taxonomy" id="1488331"/>
    <lineage>
        <taxon>Bacteria</taxon>
        <taxon>Bacillati</taxon>
        <taxon>Bacillota</taxon>
        <taxon>Clostridia</taxon>
        <taxon>Eubacteriales</taxon>
        <taxon>Eubacteriales Family XII. Incertae Sedis</taxon>
        <taxon>Fusibacter</taxon>
    </lineage>
</organism>
<sequence>MKSKILDLLQLNSEGYLSGEQISDQLGISRTAVWKHIKALKNEGYIIDSVNNKGYKLLSDTDELNSSSLKALCNDFDFIQFIKFLDTVDSTNSEAKRIAMEEQVLEGLIVSSEQTKGKGRLGRQWESEKESGLWMSLLLRPKVKPEAASSITLVSAAAMAHAIEACTSLNVGIKWPNDLIVNGKKICGILTEMSAEINQLHYIVLGIGVNLGQMSFPVDIIDKATSLKKEGVEVSGKKILSAFLLAFSNFYSQYLEGDMSQIISYHLAHSVTVGKKVQIITPIETRNAYVLDINADGSLLVENELGENEVVFSGEVSVRGINGYI</sequence>
<evidence type="ECO:0000259" key="3">
    <source>
        <dbReference type="PROSITE" id="PS51733"/>
    </source>
</evidence>
<dbReference type="PANTHER" id="PTHR12835">
    <property type="entry name" value="BIOTIN PROTEIN LIGASE"/>
    <property type="match status" value="1"/>
</dbReference>
<dbReference type="InterPro" id="IPR011991">
    <property type="entry name" value="ArsR-like_HTH"/>
</dbReference>
<evidence type="ECO:0000313" key="5">
    <source>
        <dbReference type="Proteomes" id="UP001158045"/>
    </source>
</evidence>
<dbReference type="Gene3D" id="1.10.10.10">
    <property type="entry name" value="Winged helix-like DNA-binding domain superfamily/Winged helix DNA-binding domain"/>
    <property type="match status" value="1"/>
</dbReference>
<comment type="caution">
    <text evidence="2">Lacks conserved residue(s) required for the propagation of feature annotation.</text>
</comment>
<protein>
    <recommendedName>
        <fullName evidence="2">Bifunctional ligase/repressor BirA</fullName>
    </recommendedName>
    <alternativeName>
        <fullName evidence="2">Biotin--[acetyl-CoA-carboxylase] ligase</fullName>
        <ecNumber evidence="2">6.3.4.15</ecNumber>
    </alternativeName>
    <alternativeName>
        <fullName evidence="2">Biotin--protein ligase</fullName>
    </alternativeName>
    <alternativeName>
        <fullName evidence="2">Biotin-[acetyl-CoA carboxylase] synthetase</fullName>
    </alternativeName>
</protein>
<dbReference type="CDD" id="cd00090">
    <property type="entry name" value="HTH_ARSR"/>
    <property type="match status" value="1"/>
</dbReference>
<keyword evidence="1 2" id="KW-0436">Ligase</keyword>
<keyword evidence="2" id="KW-0678">Repressor</keyword>
<evidence type="ECO:0000256" key="1">
    <source>
        <dbReference type="ARBA" id="ARBA00022598"/>
    </source>
</evidence>
<comment type="function">
    <text evidence="2">Acts both as a biotin--[acetyl-CoA-carboxylase] ligase and a repressor.</text>
</comment>
<evidence type="ECO:0000313" key="4">
    <source>
        <dbReference type="EMBL" id="MDH8679662.1"/>
    </source>
</evidence>
<name>A0ABT6NH08_9FIRM</name>
<dbReference type="Gene3D" id="2.30.30.100">
    <property type="match status" value="1"/>
</dbReference>
<dbReference type="InterPro" id="IPR013196">
    <property type="entry name" value="HTH_11"/>
</dbReference>
<dbReference type="SUPFAM" id="SSF50037">
    <property type="entry name" value="C-terminal domain of transcriptional repressors"/>
    <property type="match status" value="1"/>
</dbReference>
<keyword evidence="2" id="KW-0238">DNA-binding</keyword>
<dbReference type="InterPro" id="IPR030855">
    <property type="entry name" value="Bifunct_BirA"/>
</dbReference>
<dbReference type="InterPro" id="IPR008988">
    <property type="entry name" value="Transcriptional_repressor_C"/>
</dbReference>